<dbReference type="InterPro" id="IPR045569">
    <property type="entry name" value="Metalloprtase-TldD/E_C"/>
</dbReference>
<dbReference type="RefSeq" id="WP_062371147.1">
    <property type="nucleotide sequence ID" value="NZ_CP007140.1"/>
</dbReference>
<evidence type="ECO:0000259" key="6">
    <source>
        <dbReference type="Pfam" id="PF19289"/>
    </source>
</evidence>
<sequence>MEENILRIAEKTAEKLSVRYFEIRISRVTTTSVLVQNGQIDELSNNVETGIGVRAFKNGWGFSSANDLSRAEKAIKTAMKMAGVSRGPEKIYLGDPIKDTAFLLGEKRVDEVDISEKLEITKLANELLKGENVKNRTTSYGDVIVETTYLNSLGSEIRTATSRVRLRLSSIAFEGGKTGEYWKSFGGTGGWELIERVELEKWAKFVSRKSRDLLRAKAPPSGKFDVIMDPELTGVFIHEAVGHATEADAVKNGESIFAGKLGERVSVEELNVVDDPTLPGKFGSYAYDDEGMPGRRVEIIKNGVLNDYMNDRETSALLDLPPNGHGRAQSYAHQPLVRMSNTYVEPGNWDPEEIFEEVKSGLYMIGDKGGEVDVTTGTFTFGAKEGYIVENGELKAHLRDVSLSGNLLEVLKNIRAIGRDVKIQYPGYCGKGQWVPVDDGGPHVLTRALVGGMR</sequence>
<dbReference type="InterPro" id="IPR051463">
    <property type="entry name" value="Peptidase_U62_metallo"/>
</dbReference>
<evidence type="ECO:0000256" key="3">
    <source>
        <dbReference type="ARBA" id="ARBA00022801"/>
    </source>
</evidence>
<reference evidence="8 9" key="1">
    <citation type="submission" date="2014-01" db="EMBL/GenBank/DDBJ databases">
        <title>Genome sequencing of Thermococcus guaymasensis.</title>
        <authorList>
            <person name="Zhang X."/>
            <person name="Alvare G."/>
            <person name="Fristensky B."/>
            <person name="Chen L."/>
            <person name="Suen T."/>
            <person name="Chen Q."/>
            <person name="Ma K."/>
        </authorList>
    </citation>
    <scope>NUCLEOTIDE SEQUENCE [LARGE SCALE GENOMIC DNA]</scope>
    <source>
        <strain evidence="8 9">DSM 11113</strain>
    </source>
</reference>
<dbReference type="Proteomes" id="UP000062043">
    <property type="component" value="Chromosome"/>
</dbReference>
<dbReference type="PIRSF" id="PIRSF004919">
    <property type="entry name" value="TldD"/>
    <property type="match status" value="1"/>
</dbReference>
<evidence type="ECO:0000256" key="1">
    <source>
        <dbReference type="ARBA" id="ARBA00005836"/>
    </source>
</evidence>
<evidence type="ECO:0000313" key="9">
    <source>
        <dbReference type="Proteomes" id="UP000062043"/>
    </source>
</evidence>
<dbReference type="GO" id="GO:0008237">
    <property type="term" value="F:metallopeptidase activity"/>
    <property type="evidence" value="ECO:0007669"/>
    <property type="project" value="UniProtKB-KW"/>
</dbReference>
<feature type="domain" description="Metalloprotease TldD/E C-terminal" evidence="6">
    <location>
        <begin position="221"/>
        <end position="447"/>
    </location>
</feature>
<evidence type="ECO:0000313" key="8">
    <source>
        <dbReference type="EMBL" id="AJC71406.1"/>
    </source>
</evidence>
<comment type="similarity">
    <text evidence="1">Belongs to the peptidase U62 family.</text>
</comment>
<evidence type="ECO:0000259" key="5">
    <source>
        <dbReference type="Pfam" id="PF01523"/>
    </source>
</evidence>
<evidence type="ECO:0000259" key="7">
    <source>
        <dbReference type="Pfam" id="PF19290"/>
    </source>
</evidence>
<dbReference type="PATRIC" id="fig|1432656.3.peg.759"/>
<dbReference type="GO" id="GO:0005829">
    <property type="term" value="C:cytosol"/>
    <property type="evidence" value="ECO:0007669"/>
    <property type="project" value="TreeGrafter"/>
</dbReference>
<dbReference type="AlphaFoldDB" id="A0A0X1KJH2"/>
<dbReference type="Gene3D" id="3.30.2290.10">
    <property type="entry name" value="PmbA/TldD superfamily"/>
    <property type="match status" value="1"/>
</dbReference>
<dbReference type="Pfam" id="PF19289">
    <property type="entry name" value="PmbA_TldD_3rd"/>
    <property type="match status" value="1"/>
</dbReference>
<dbReference type="InterPro" id="IPR045570">
    <property type="entry name" value="Metalloprtase-TldD/E_cen_dom"/>
</dbReference>
<gene>
    <name evidence="8" type="ORF">X802_03910</name>
</gene>
<dbReference type="SUPFAM" id="SSF111283">
    <property type="entry name" value="Putative modulator of DNA gyrase, PmbA/TldD"/>
    <property type="match status" value="1"/>
</dbReference>
<keyword evidence="3" id="KW-0378">Hydrolase</keyword>
<feature type="domain" description="Metalloprotease TldD/E central" evidence="7">
    <location>
        <begin position="109"/>
        <end position="213"/>
    </location>
</feature>
<evidence type="ECO:0000256" key="2">
    <source>
        <dbReference type="ARBA" id="ARBA00022670"/>
    </source>
</evidence>
<dbReference type="GO" id="GO:0006508">
    <property type="term" value="P:proteolysis"/>
    <property type="evidence" value="ECO:0007669"/>
    <property type="project" value="UniProtKB-KW"/>
</dbReference>
<feature type="domain" description="Metalloprotease TldD/E N-terminal" evidence="5">
    <location>
        <begin position="22"/>
        <end position="82"/>
    </location>
</feature>
<dbReference type="Pfam" id="PF19290">
    <property type="entry name" value="PmbA_TldD_2nd"/>
    <property type="match status" value="1"/>
</dbReference>
<dbReference type="InterPro" id="IPR036059">
    <property type="entry name" value="TldD/PmbA_sf"/>
</dbReference>
<dbReference type="InterPro" id="IPR025502">
    <property type="entry name" value="TldD"/>
</dbReference>
<keyword evidence="9" id="KW-1185">Reference proteome</keyword>
<keyword evidence="4" id="KW-0482">Metalloprotease</keyword>
<keyword evidence="2" id="KW-0645">Protease</keyword>
<dbReference type="KEGG" id="tgy:X802_03910"/>
<dbReference type="OrthoDB" id="98233at2157"/>
<proteinExistence type="inferred from homology"/>
<dbReference type="InterPro" id="IPR002510">
    <property type="entry name" value="Metalloprtase-TldD/E_N"/>
</dbReference>
<evidence type="ECO:0000256" key="4">
    <source>
        <dbReference type="ARBA" id="ARBA00023049"/>
    </source>
</evidence>
<name>A0A0X1KJH2_9EURY</name>
<protein>
    <submittedName>
        <fullName evidence="8">TLDD-like protein</fullName>
    </submittedName>
</protein>
<organism evidence="8 9">
    <name type="scientific">Thermococcus guaymasensis DSM 11113</name>
    <dbReference type="NCBI Taxonomy" id="1432656"/>
    <lineage>
        <taxon>Archaea</taxon>
        <taxon>Methanobacteriati</taxon>
        <taxon>Methanobacteriota</taxon>
        <taxon>Thermococci</taxon>
        <taxon>Thermococcales</taxon>
        <taxon>Thermococcaceae</taxon>
        <taxon>Thermococcus</taxon>
    </lineage>
</organism>
<accession>A0A0X1KJH2</accession>
<dbReference type="GeneID" id="27134798"/>
<dbReference type="PANTHER" id="PTHR30624">
    <property type="entry name" value="UNCHARACTERIZED PROTEIN TLDD AND PMBA"/>
    <property type="match status" value="1"/>
</dbReference>
<dbReference type="PANTHER" id="PTHR30624:SF0">
    <property type="entry name" value="METALLOPROTEASE SLR0863"/>
    <property type="match status" value="1"/>
</dbReference>
<dbReference type="Pfam" id="PF01523">
    <property type="entry name" value="PmbA_TldD_1st"/>
    <property type="match status" value="1"/>
</dbReference>
<dbReference type="InterPro" id="IPR035068">
    <property type="entry name" value="TldD/PmbA_N"/>
</dbReference>
<dbReference type="EMBL" id="CP007140">
    <property type="protein sequence ID" value="AJC71406.1"/>
    <property type="molecule type" value="Genomic_DNA"/>
</dbReference>
<dbReference type="STRING" id="1432656.X802_03910"/>